<feature type="region of interest" description="Disordered" evidence="1">
    <location>
        <begin position="1"/>
        <end position="28"/>
    </location>
</feature>
<keyword evidence="3" id="KW-1185">Reference proteome</keyword>
<feature type="compositionally biased region" description="Polar residues" evidence="1">
    <location>
        <begin position="17"/>
        <end position="28"/>
    </location>
</feature>
<sequence>MSQSEEPSEEVVHDTGEQPSDSMDGISQTIDGTVDAQAVNATAQQSFGSPPPGAEYGYGI</sequence>
<protein>
    <submittedName>
        <fullName evidence="2">Uncharacterized protein</fullName>
    </submittedName>
</protein>
<dbReference type="RefSeq" id="WP_145220738.1">
    <property type="nucleotide sequence ID" value="NZ_CP036432.1"/>
</dbReference>
<accession>A0ABX5Y5D9</accession>
<evidence type="ECO:0000256" key="1">
    <source>
        <dbReference type="SAM" id="MobiDB-lite"/>
    </source>
</evidence>
<proteinExistence type="predicted"/>
<reference evidence="2 3" key="1">
    <citation type="submission" date="2019-02" db="EMBL/GenBank/DDBJ databases">
        <title>Deep-cultivation of Planctomycetes and their phenomic and genomic characterization uncovers novel biology.</title>
        <authorList>
            <person name="Wiegand S."/>
            <person name="Jogler M."/>
            <person name="Boedeker C."/>
            <person name="Pinto D."/>
            <person name="Vollmers J."/>
            <person name="Rivas-Marin E."/>
            <person name="Kohn T."/>
            <person name="Peeters S.H."/>
            <person name="Heuer A."/>
            <person name="Rast P."/>
            <person name="Oberbeckmann S."/>
            <person name="Bunk B."/>
            <person name="Jeske O."/>
            <person name="Meyerdierks A."/>
            <person name="Storesund J.E."/>
            <person name="Kallscheuer N."/>
            <person name="Luecker S."/>
            <person name="Lage O.M."/>
            <person name="Pohl T."/>
            <person name="Merkel B.J."/>
            <person name="Hornburger P."/>
            <person name="Mueller R.-W."/>
            <person name="Bruemmer F."/>
            <person name="Labrenz M."/>
            <person name="Spormann A.M."/>
            <person name="Op den Camp H."/>
            <person name="Overmann J."/>
            <person name="Amann R."/>
            <person name="Jetten M.S.M."/>
            <person name="Mascher T."/>
            <person name="Medema M.H."/>
            <person name="Devos D.P."/>
            <person name="Kaster A.-K."/>
            <person name="Ovreas L."/>
            <person name="Rohde M."/>
            <person name="Galperin M.Y."/>
            <person name="Jogler C."/>
        </authorList>
    </citation>
    <scope>NUCLEOTIDE SEQUENCE [LARGE SCALE GENOMIC DNA]</scope>
    <source>
        <strain evidence="2 3">TBK1r</strain>
    </source>
</reference>
<evidence type="ECO:0000313" key="3">
    <source>
        <dbReference type="Proteomes" id="UP000318081"/>
    </source>
</evidence>
<evidence type="ECO:0000313" key="2">
    <source>
        <dbReference type="EMBL" id="QDV88435.1"/>
    </source>
</evidence>
<organism evidence="2 3">
    <name type="scientific">Stieleria magnilauensis</name>
    <dbReference type="NCBI Taxonomy" id="2527963"/>
    <lineage>
        <taxon>Bacteria</taxon>
        <taxon>Pseudomonadati</taxon>
        <taxon>Planctomycetota</taxon>
        <taxon>Planctomycetia</taxon>
        <taxon>Pirellulales</taxon>
        <taxon>Pirellulaceae</taxon>
        <taxon>Stieleria</taxon>
    </lineage>
</organism>
<dbReference type="Proteomes" id="UP000318081">
    <property type="component" value="Chromosome"/>
</dbReference>
<name>A0ABX5Y5D9_9BACT</name>
<dbReference type="EMBL" id="CP036432">
    <property type="protein sequence ID" value="QDV88435.1"/>
    <property type="molecule type" value="Genomic_DNA"/>
</dbReference>
<gene>
    <name evidence="2" type="ORF">TBK1r_74680</name>
</gene>